<dbReference type="EMBL" id="CADCTD010000182">
    <property type="protein sequence ID" value="CAA9287154.1"/>
    <property type="molecule type" value="Genomic_DNA"/>
</dbReference>
<proteinExistence type="predicted"/>
<gene>
    <name evidence="1" type="ORF">AVDCRST_MAG27-4343</name>
</gene>
<organism evidence="1">
    <name type="scientific">uncultured Craurococcus sp</name>
    <dbReference type="NCBI Taxonomy" id="1135998"/>
    <lineage>
        <taxon>Bacteria</taxon>
        <taxon>Pseudomonadati</taxon>
        <taxon>Pseudomonadota</taxon>
        <taxon>Alphaproteobacteria</taxon>
        <taxon>Acetobacterales</taxon>
        <taxon>Acetobacteraceae</taxon>
        <taxon>Craurococcus</taxon>
        <taxon>environmental samples</taxon>
    </lineage>
</organism>
<protein>
    <submittedName>
        <fullName evidence="1">Uncharacterized protein</fullName>
    </submittedName>
</protein>
<sequence>MSGEARYGRRAFDRTIIEGPHSSGGRLVTLLSRMKMSPSEIASWPTIMRGVLALAQPLGPSRQPAANGRSPRQTRWRWRRMTRARSVDEVALEISA</sequence>
<reference evidence="1" key="1">
    <citation type="submission" date="2020-02" db="EMBL/GenBank/DDBJ databases">
        <authorList>
            <person name="Meier V. D."/>
        </authorList>
    </citation>
    <scope>NUCLEOTIDE SEQUENCE</scope>
    <source>
        <strain evidence="1">AVDCRST_MAG27</strain>
    </source>
</reference>
<accession>A0A6J4JTX0</accession>
<dbReference type="AlphaFoldDB" id="A0A6J4JTX0"/>
<evidence type="ECO:0000313" key="1">
    <source>
        <dbReference type="EMBL" id="CAA9287154.1"/>
    </source>
</evidence>
<name>A0A6J4JTX0_9PROT</name>